<accession>A0A9X9I503</accession>
<dbReference type="InterPro" id="IPR053861">
    <property type="entry name" value="Phage_Mu_Gp45_N"/>
</dbReference>
<keyword evidence="1" id="KW-0812">Transmembrane</keyword>
<feature type="domain" description="Bacteriophage Mu Gp45 N-terminal" evidence="2">
    <location>
        <begin position="11"/>
        <end position="77"/>
    </location>
</feature>
<dbReference type="AlphaFoldDB" id="A0A9X9I503"/>
<evidence type="ECO:0000256" key="1">
    <source>
        <dbReference type="SAM" id="Phobius"/>
    </source>
</evidence>
<sequence>MIEKLKAMIGRCIIAAVSDGHKTQSVQIEAFSGDMHDDVERLQQFGFTGVPLVGAEGIVLFVAGNHDHPVLICAENRGIRVSGLKEGESAQYNSSGHKIVLYHDRCEINTPQFVVNAESEAVINAPLIELNGNVIGTESAVFAKEVRDMGGGILCLVCAALITAILTTKMMSSPKPIPLRKPCEK</sequence>
<name>A0A9X9I503_NEISU</name>
<dbReference type="Pfam" id="PF06890">
    <property type="entry name" value="Phage_Mu_Gp45"/>
    <property type="match status" value="1"/>
</dbReference>
<protein>
    <submittedName>
        <fullName evidence="3">Phage baseplate assembly protein</fullName>
    </submittedName>
</protein>
<evidence type="ECO:0000313" key="4">
    <source>
        <dbReference type="Proteomes" id="UP001057336"/>
    </source>
</evidence>
<gene>
    <name evidence="3" type="ORF">KCG53_10620</name>
</gene>
<feature type="transmembrane region" description="Helical" evidence="1">
    <location>
        <begin position="149"/>
        <end position="167"/>
    </location>
</feature>
<evidence type="ECO:0000313" key="3">
    <source>
        <dbReference type="EMBL" id="UTG75524.1"/>
    </source>
</evidence>
<dbReference type="EMBL" id="CP073118">
    <property type="protein sequence ID" value="UTG75524.1"/>
    <property type="molecule type" value="Genomic_DNA"/>
</dbReference>
<keyword evidence="1" id="KW-1133">Transmembrane helix</keyword>
<evidence type="ECO:0000259" key="2">
    <source>
        <dbReference type="Pfam" id="PF06890"/>
    </source>
</evidence>
<organism evidence="3 4">
    <name type="scientific">Neisseria subflava</name>
    <dbReference type="NCBI Taxonomy" id="28449"/>
    <lineage>
        <taxon>Bacteria</taxon>
        <taxon>Pseudomonadati</taxon>
        <taxon>Pseudomonadota</taxon>
        <taxon>Betaproteobacteria</taxon>
        <taxon>Neisseriales</taxon>
        <taxon>Neisseriaceae</taxon>
        <taxon>Neisseria</taxon>
    </lineage>
</organism>
<keyword evidence="1" id="KW-0472">Membrane</keyword>
<dbReference type="InterPro" id="IPR013046">
    <property type="entry name" value="GpV/Gp45"/>
</dbReference>
<dbReference type="NCBIfam" id="TIGR01644">
    <property type="entry name" value="phage_P2_V"/>
    <property type="match status" value="1"/>
</dbReference>
<proteinExistence type="predicted"/>
<reference evidence="3" key="1">
    <citation type="submission" date="2021-04" db="EMBL/GenBank/DDBJ databases">
        <title>Characterizing Neisseria spp. as novel respiratory pathobionts in bronchiectasis.</title>
        <authorList>
            <person name="Li L."/>
            <person name="Mac Aogain M."/>
            <person name="Xu T."/>
            <person name="Jaggi T.K."/>
            <person name="Chan L.Y."/>
            <person name="Keir H.R."/>
            <person name="Dicker A.J."/>
            <person name="Qu J."/>
            <person name="Liu Y."/>
            <person name="Chen H.S."/>
            <person name="Koh M.S."/>
            <person name="Ong T.H."/>
            <person name="Lim A.Y.H."/>
            <person name="Abisheganaden J."/>
            <person name="Low T.B."/>
            <person name="Oliver B.G."/>
            <person name="Tan N.S."/>
            <person name="Fang M."/>
            <person name="Chalmers J.D."/>
            <person name="Chotirmall S.H."/>
        </authorList>
    </citation>
    <scope>NUCLEOTIDE SEQUENCE</scope>
    <source>
        <strain evidence="3">CG0073</strain>
    </source>
</reference>
<dbReference type="Proteomes" id="UP001057336">
    <property type="component" value="Chromosome"/>
</dbReference>